<evidence type="ECO:0000313" key="1">
    <source>
        <dbReference type="EMBL" id="MEX6689498.1"/>
    </source>
</evidence>
<reference evidence="1 2" key="1">
    <citation type="submission" date="2023-07" db="EMBL/GenBank/DDBJ databases">
        <authorList>
            <person name="Lian W.-H."/>
        </authorList>
    </citation>
    <scope>NUCLEOTIDE SEQUENCE [LARGE SCALE GENOMIC DNA]</scope>
    <source>
        <strain evidence="1 2">SYSU DXS3180</strain>
    </source>
</reference>
<dbReference type="EMBL" id="JAULBC010000006">
    <property type="protein sequence ID" value="MEX6689498.1"/>
    <property type="molecule type" value="Genomic_DNA"/>
</dbReference>
<proteinExistence type="predicted"/>
<keyword evidence="2" id="KW-1185">Reference proteome</keyword>
<evidence type="ECO:0008006" key="3">
    <source>
        <dbReference type="Google" id="ProtNLM"/>
    </source>
</evidence>
<dbReference type="Proteomes" id="UP001560573">
    <property type="component" value="Unassembled WGS sequence"/>
</dbReference>
<accession>A0ABV3ZI37</accession>
<protein>
    <recommendedName>
        <fullName evidence="3">TolB-like protein</fullName>
    </recommendedName>
</protein>
<sequence length="293" mass="32546">MTPIQWTQNEASIPKEAIQDQMTKIFKDPVFVESEILKRFLVFIVNETLNGRANCLKEYTIAVGVLGKPANFKPSENGIVRIHAGRLRRALDDYYHHADIANTVYISIPKGKYVPEFSTTTKSDSTGTFAPVASLSRKSSNSSYIGHPNMVVAVLPFTYQKNNDLLESFTNGLTMQLSSALMHFESICVIAPQAITSLLSRTSDIRELATNSGADIVITGHLQYAGDRIRTNIQIIRTSNYQQMWCELHETSLTKSSIFKVQDEIVGITVSKFENASAESWMRQAGSVVMAAV</sequence>
<name>A0ABV3ZI37_9BACT</name>
<dbReference type="RefSeq" id="WP_369330905.1">
    <property type="nucleotide sequence ID" value="NZ_JAULBC010000006.1"/>
</dbReference>
<gene>
    <name evidence="1" type="ORF">QTN47_18465</name>
</gene>
<comment type="caution">
    <text evidence="1">The sequence shown here is derived from an EMBL/GenBank/DDBJ whole genome shotgun (WGS) entry which is preliminary data.</text>
</comment>
<organism evidence="1 2">
    <name type="scientific">Danxiaibacter flavus</name>
    <dbReference type="NCBI Taxonomy" id="3049108"/>
    <lineage>
        <taxon>Bacteria</taxon>
        <taxon>Pseudomonadati</taxon>
        <taxon>Bacteroidota</taxon>
        <taxon>Chitinophagia</taxon>
        <taxon>Chitinophagales</taxon>
        <taxon>Chitinophagaceae</taxon>
        <taxon>Danxiaibacter</taxon>
    </lineage>
</organism>
<evidence type="ECO:0000313" key="2">
    <source>
        <dbReference type="Proteomes" id="UP001560573"/>
    </source>
</evidence>